<feature type="coiled-coil region" evidence="1">
    <location>
        <begin position="141"/>
        <end position="178"/>
    </location>
</feature>
<feature type="chain" id="PRO_5024336134" evidence="2">
    <location>
        <begin position="18"/>
        <end position="268"/>
    </location>
</feature>
<protein>
    <submittedName>
        <fullName evidence="4">Uncharacterized protein</fullName>
    </submittedName>
</protein>
<dbReference type="AlphaFoldDB" id="A0A5S6Q153"/>
<proteinExistence type="predicted"/>
<dbReference type="WBParaSite" id="TMUE_0000000970.1">
    <property type="protein sequence ID" value="TMUE_0000000970.1"/>
    <property type="gene ID" value="WBGene00295836"/>
</dbReference>
<evidence type="ECO:0000313" key="4">
    <source>
        <dbReference type="WBParaSite" id="TMUE_0000000970.1"/>
    </source>
</evidence>
<evidence type="ECO:0000313" key="3">
    <source>
        <dbReference type="Proteomes" id="UP000046395"/>
    </source>
</evidence>
<evidence type="ECO:0000256" key="1">
    <source>
        <dbReference type="SAM" id="Coils"/>
    </source>
</evidence>
<keyword evidence="1" id="KW-0175">Coiled coil</keyword>
<sequence>MKFVFILSIACLACTFAAESDERAMERIERILKPSAADEVMKAELQSRINEAEEVCRKGKCKALHESLIKGTEMDKFIAAMKQYEECMESCRKPMAREFDLLTEIGRKEDYWKNLMEVKEEMSLRDAVIYWTEIKEDFKNLDKEETKYELIQTTLRLTEEEQKQLEELQSEIHKQDSICKNGECDTLRRALLQTEVTEAASLAQQYSECMEKCKQVVADKVKKADELKAKEDYLKNMEEIRKDMSVLDALIYFDEIKEDLGYVDGLRN</sequence>
<keyword evidence="2" id="KW-0732">Signal</keyword>
<dbReference type="Proteomes" id="UP000046395">
    <property type="component" value="Unassembled WGS sequence"/>
</dbReference>
<keyword evidence="3" id="KW-1185">Reference proteome</keyword>
<accession>A0A5S6Q153</accession>
<evidence type="ECO:0000256" key="2">
    <source>
        <dbReference type="SAM" id="SignalP"/>
    </source>
</evidence>
<feature type="signal peptide" evidence="2">
    <location>
        <begin position="1"/>
        <end position="17"/>
    </location>
</feature>
<reference evidence="4" key="1">
    <citation type="submission" date="2019-12" db="UniProtKB">
        <authorList>
            <consortium name="WormBaseParasite"/>
        </authorList>
    </citation>
    <scope>IDENTIFICATION</scope>
</reference>
<organism evidence="3 4">
    <name type="scientific">Trichuris muris</name>
    <name type="common">Mouse whipworm</name>
    <dbReference type="NCBI Taxonomy" id="70415"/>
    <lineage>
        <taxon>Eukaryota</taxon>
        <taxon>Metazoa</taxon>
        <taxon>Ecdysozoa</taxon>
        <taxon>Nematoda</taxon>
        <taxon>Enoplea</taxon>
        <taxon>Dorylaimia</taxon>
        <taxon>Trichinellida</taxon>
        <taxon>Trichuridae</taxon>
        <taxon>Trichuris</taxon>
    </lineage>
</organism>
<name>A0A5S6Q153_TRIMR</name>